<proteinExistence type="predicted"/>
<dbReference type="RefSeq" id="WP_063070889.1">
    <property type="nucleotide sequence ID" value="NZ_LQXA01000019.1"/>
</dbReference>
<comment type="caution">
    <text evidence="6">The sequence shown here is derived from an EMBL/GenBank/DDBJ whole genome shotgun (WGS) entry which is preliminary data.</text>
</comment>
<dbReference type="Proteomes" id="UP000076218">
    <property type="component" value="Unassembled WGS sequence"/>
</dbReference>
<dbReference type="GO" id="GO:0016874">
    <property type="term" value="F:ligase activity"/>
    <property type="evidence" value="ECO:0007669"/>
    <property type="project" value="UniProtKB-KW"/>
</dbReference>
<evidence type="ECO:0000256" key="1">
    <source>
        <dbReference type="ARBA" id="ARBA00022598"/>
    </source>
</evidence>
<accession>A0A154V322</accession>
<reference evidence="6 7" key="1">
    <citation type="submission" date="2016-01" db="EMBL/GenBank/DDBJ databases">
        <title>Draft genome sequence of Clavibacter michiganensis subsp. tessellarius DOAB 609.</title>
        <authorList>
            <person name="Tambong J.T."/>
        </authorList>
    </citation>
    <scope>NUCLEOTIDE SEQUENCE [LARGE SCALE GENOMIC DNA]</scope>
    <source>
        <strain evidence="6 7">DOAB 609</strain>
    </source>
</reference>
<keyword evidence="2 4" id="KW-0547">Nucleotide-binding</keyword>
<gene>
    <name evidence="6" type="ORF">AWH51_06205</name>
</gene>
<dbReference type="GO" id="GO:0046872">
    <property type="term" value="F:metal ion binding"/>
    <property type="evidence" value="ECO:0007669"/>
    <property type="project" value="InterPro"/>
</dbReference>
<evidence type="ECO:0000313" key="6">
    <source>
        <dbReference type="EMBL" id="KZC95649.1"/>
    </source>
</evidence>
<protein>
    <recommendedName>
        <fullName evidence="5">ATP-grasp domain-containing protein</fullName>
    </recommendedName>
</protein>
<dbReference type="SUPFAM" id="SSF56059">
    <property type="entry name" value="Glutathione synthetase ATP-binding domain-like"/>
    <property type="match status" value="1"/>
</dbReference>
<dbReference type="Gene3D" id="3.30.470.20">
    <property type="entry name" value="ATP-grasp fold, B domain"/>
    <property type="match status" value="1"/>
</dbReference>
<dbReference type="GO" id="GO:0005524">
    <property type="term" value="F:ATP binding"/>
    <property type="evidence" value="ECO:0007669"/>
    <property type="project" value="UniProtKB-UniRule"/>
</dbReference>
<evidence type="ECO:0000259" key="5">
    <source>
        <dbReference type="PROSITE" id="PS50975"/>
    </source>
</evidence>
<dbReference type="PANTHER" id="PTHR43585:SF2">
    <property type="entry name" value="ATP-GRASP ENZYME FSQD"/>
    <property type="match status" value="1"/>
</dbReference>
<evidence type="ECO:0000256" key="2">
    <source>
        <dbReference type="ARBA" id="ARBA00022741"/>
    </source>
</evidence>
<feature type="domain" description="ATP-grasp" evidence="5">
    <location>
        <begin position="114"/>
        <end position="316"/>
    </location>
</feature>
<organism evidence="6 7">
    <name type="scientific">Clavibacter tessellarius</name>
    <dbReference type="NCBI Taxonomy" id="31965"/>
    <lineage>
        <taxon>Bacteria</taxon>
        <taxon>Bacillati</taxon>
        <taxon>Actinomycetota</taxon>
        <taxon>Actinomycetes</taxon>
        <taxon>Micrococcales</taxon>
        <taxon>Microbacteriaceae</taxon>
        <taxon>Clavibacter</taxon>
    </lineage>
</organism>
<dbReference type="AlphaFoldDB" id="A0A154V322"/>
<dbReference type="InterPro" id="IPR011761">
    <property type="entry name" value="ATP-grasp"/>
</dbReference>
<dbReference type="OrthoDB" id="24041at2"/>
<keyword evidence="3 4" id="KW-0067">ATP-binding</keyword>
<dbReference type="PANTHER" id="PTHR43585">
    <property type="entry name" value="FUMIPYRROLE BIOSYNTHESIS PROTEIN C"/>
    <property type="match status" value="1"/>
</dbReference>
<name>A0A154V322_9MICO</name>
<evidence type="ECO:0000256" key="3">
    <source>
        <dbReference type="ARBA" id="ARBA00022840"/>
    </source>
</evidence>
<dbReference type="Pfam" id="PF13535">
    <property type="entry name" value="ATP-grasp_4"/>
    <property type="match status" value="1"/>
</dbReference>
<dbReference type="InterPro" id="IPR041472">
    <property type="entry name" value="BL00235/CARNS1_N"/>
</dbReference>
<dbReference type="Pfam" id="PF18130">
    <property type="entry name" value="ATPgrasp_N"/>
    <property type="match status" value="1"/>
</dbReference>
<dbReference type="STRING" id="31965.AWH51_06205"/>
<evidence type="ECO:0000313" key="7">
    <source>
        <dbReference type="Proteomes" id="UP000076218"/>
    </source>
</evidence>
<dbReference type="Gene3D" id="3.40.50.20">
    <property type="match status" value="1"/>
</dbReference>
<evidence type="ECO:0000256" key="4">
    <source>
        <dbReference type="PROSITE-ProRule" id="PRU00409"/>
    </source>
</evidence>
<sequence length="413" mass="43656">MSTVLFVNTRPTRSEAEPPFWAARRLGLDVVVLADVTPPVPAGLVAELVMVDTFDLPALRAAARAVAERHEVVGVVCWGDRDVEGVAHVAEELGLPGNAPEAAARARDKHAARQAIAAVDASLVPPFAAIRSVADVDAAARAVPFPAVVKPVGASASKGILTVRDRVELDAAVALLLRYSTPENDPVFRRRAGELVLEGFLRGTEHSVDGIVVDGRLELWTVTDKLVDPGYHLELQQVQPSALPPEVLERCRSAAQTVADALGLGTTAIHLEVMVDGVDVRVIELNSRTAGGYITTHLIPLSRGSDFVTEVLAAACRLRAVEPAREATLHVGSRQHLTTRTGHLHGVGGLDAVLGVPGVVGAFMDGPLGRPVGQPPEDFTGSVICSVLAAAGSRDELERILREADALIRVDVR</sequence>
<keyword evidence="1" id="KW-0436">Ligase</keyword>
<dbReference type="PROSITE" id="PS50975">
    <property type="entry name" value="ATP_GRASP"/>
    <property type="match status" value="1"/>
</dbReference>
<dbReference type="InterPro" id="IPR052032">
    <property type="entry name" value="ATP-dep_AA_Ligase"/>
</dbReference>
<dbReference type="EMBL" id="LQXA01000019">
    <property type="protein sequence ID" value="KZC95649.1"/>
    <property type="molecule type" value="Genomic_DNA"/>
</dbReference>